<dbReference type="SUPFAM" id="SSF56601">
    <property type="entry name" value="beta-lactamase/transpeptidase-like"/>
    <property type="match status" value="1"/>
</dbReference>
<evidence type="ECO:0000259" key="9">
    <source>
        <dbReference type="Pfam" id="PF00768"/>
    </source>
</evidence>
<name>A0ABV7J1D8_9RHOB</name>
<reference evidence="11" key="1">
    <citation type="journal article" date="2019" name="Int. J. Syst. Evol. Microbiol.">
        <title>The Global Catalogue of Microorganisms (GCM) 10K type strain sequencing project: providing services to taxonomists for standard genome sequencing and annotation.</title>
        <authorList>
            <consortium name="The Broad Institute Genomics Platform"/>
            <consortium name="The Broad Institute Genome Sequencing Center for Infectious Disease"/>
            <person name="Wu L."/>
            <person name="Ma J."/>
        </authorList>
    </citation>
    <scope>NUCLEOTIDE SEQUENCE [LARGE SCALE GENOMIC DNA]</scope>
    <source>
        <strain evidence="11">KCTC 52039</strain>
    </source>
</reference>
<dbReference type="InterPro" id="IPR012338">
    <property type="entry name" value="Beta-lactam/transpept-like"/>
</dbReference>
<evidence type="ECO:0000256" key="3">
    <source>
        <dbReference type="ARBA" id="ARBA00022801"/>
    </source>
</evidence>
<dbReference type="PROSITE" id="PS51257">
    <property type="entry name" value="PROKAR_LIPOPROTEIN"/>
    <property type="match status" value="1"/>
</dbReference>
<keyword evidence="11" id="KW-1185">Reference proteome</keyword>
<sequence length="520" mass="54643">MGKSALCQLGQYFRHILVLAALSVVAACSGPQESKAAPYAAFVMDARTGETLYSENADTRLHPASLTKMMTLYITFSEIEAGNVSLDTMITVSKTAAAQPPSRLGLKAGQKIQLRYLIRAAAVKSANDAAAAIGDYFEGTPEKWGARMTRTAKQLGMNNSTFKNANGLTAKGHLSTAHDMTIMGRHLFYDYPQYYNIFSRRSTDAGIATVANTNRKFLDSYKGADGIKTGYTGPAGFNLTASAERDGVRIIATVFGGTSTPMRNAKMTELLDLGFRKAKKGGAGAAPVMPTYSADQELVAQADTADTDMEEEGGGGPAKTIRLVMAVSSSPRPNARPVHDPVAVAAVEQAGNAMADGIAGALAEATAEPAPDSLEAQAVELAAVEAPAELTIKATAANPQAVQLVAAPVKPKHKAPIYDEAVVVAEVEEPATEEVVTNVSTSGGKGYGINIGRFNSYGEADRVLMKTLLSENATLGDALRKVVQKGGGFDANFLGLSQKEADLACRRLQARGVTCFTMGS</sequence>
<keyword evidence="2 8" id="KW-0732">Signal</keyword>
<dbReference type="PANTHER" id="PTHR21581:SF6">
    <property type="entry name" value="TRAFFICKING PROTEIN PARTICLE COMPLEX SUBUNIT 12"/>
    <property type="match status" value="1"/>
</dbReference>
<evidence type="ECO:0000256" key="8">
    <source>
        <dbReference type="SAM" id="SignalP"/>
    </source>
</evidence>
<feature type="chain" id="PRO_5047341901" evidence="8">
    <location>
        <begin position="27"/>
        <end position="520"/>
    </location>
</feature>
<dbReference type="PRINTS" id="PR00725">
    <property type="entry name" value="DADACBPTASE1"/>
</dbReference>
<dbReference type="InterPro" id="IPR018044">
    <property type="entry name" value="Peptidase_S11"/>
</dbReference>
<evidence type="ECO:0000256" key="2">
    <source>
        <dbReference type="ARBA" id="ARBA00022729"/>
    </source>
</evidence>
<evidence type="ECO:0000256" key="6">
    <source>
        <dbReference type="ARBA" id="ARBA00023316"/>
    </source>
</evidence>
<protein>
    <submittedName>
        <fullName evidence="10">Serine hydrolase</fullName>
    </submittedName>
</protein>
<evidence type="ECO:0000313" key="10">
    <source>
        <dbReference type="EMBL" id="MFC3181451.1"/>
    </source>
</evidence>
<comment type="caution">
    <text evidence="10">The sequence shown here is derived from an EMBL/GenBank/DDBJ whole genome shotgun (WGS) entry which is preliminary data.</text>
</comment>
<evidence type="ECO:0000313" key="11">
    <source>
        <dbReference type="Proteomes" id="UP001595547"/>
    </source>
</evidence>
<dbReference type="Pfam" id="PF00768">
    <property type="entry name" value="Peptidase_S11"/>
    <property type="match status" value="1"/>
</dbReference>
<dbReference type="Proteomes" id="UP001595547">
    <property type="component" value="Unassembled WGS sequence"/>
</dbReference>
<dbReference type="Gene3D" id="3.40.710.10">
    <property type="entry name" value="DD-peptidase/beta-lactamase superfamily"/>
    <property type="match status" value="1"/>
</dbReference>
<keyword evidence="5" id="KW-0573">Peptidoglycan synthesis</keyword>
<feature type="domain" description="Peptidase S11 D-alanyl-D-alanine carboxypeptidase A N-terminal" evidence="9">
    <location>
        <begin position="35"/>
        <end position="257"/>
    </location>
</feature>
<dbReference type="PANTHER" id="PTHR21581">
    <property type="entry name" value="D-ALANYL-D-ALANINE CARBOXYPEPTIDASE"/>
    <property type="match status" value="1"/>
</dbReference>
<dbReference type="RefSeq" id="WP_380073052.1">
    <property type="nucleotide sequence ID" value="NZ_JBHRTO010000001.1"/>
</dbReference>
<dbReference type="InterPro" id="IPR001967">
    <property type="entry name" value="Peptidase_S11_N"/>
</dbReference>
<proteinExistence type="inferred from homology"/>
<comment type="similarity">
    <text evidence="1 7">Belongs to the peptidase S11 family.</text>
</comment>
<dbReference type="EMBL" id="JBHRTO010000001">
    <property type="protein sequence ID" value="MFC3181451.1"/>
    <property type="molecule type" value="Genomic_DNA"/>
</dbReference>
<accession>A0ABV7J1D8</accession>
<keyword evidence="6" id="KW-0961">Cell wall biogenesis/degradation</keyword>
<evidence type="ECO:0000256" key="7">
    <source>
        <dbReference type="RuleBase" id="RU004016"/>
    </source>
</evidence>
<organism evidence="10 11">
    <name type="scientific">Cypionkella sinensis</name>
    <dbReference type="NCBI Taxonomy" id="1756043"/>
    <lineage>
        <taxon>Bacteria</taxon>
        <taxon>Pseudomonadati</taxon>
        <taxon>Pseudomonadota</taxon>
        <taxon>Alphaproteobacteria</taxon>
        <taxon>Rhodobacterales</taxon>
        <taxon>Paracoccaceae</taxon>
        <taxon>Cypionkella</taxon>
    </lineage>
</organism>
<dbReference type="GO" id="GO:0016787">
    <property type="term" value="F:hydrolase activity"/>
    <property type="evidence" value="ECO:0007669"/>
    <property type="project" value="UniProtKB-KW"/>
</dbReference>
<evidence type="ECO:0000256" key="5">
    <source>
        <dbReference type="ARBA" id="ARBA00022984"/>
    </source>
</evidence>
<feature type="signal peptide" evidence="8">
    <location>
        <begin position="1"/>
        <end position="26"/>
    </location>
</feature>
<keyword evidence="4" id="KW-0133">Cell shape</keyword>
<keyword evidence="3 10" id="KW-0378">Hydrolase</keyword>
<gene>
    <name evidence="10" type="ORF">ACFOGH_10665</name>
</gene>
<evidence type="ECO:0000256" key="1">
    <source>
        <dbReference type="ARBA" id="ARBA00007164"/>
    </source>
</evidence>
<evidence type="ECO:0000256" key="4">
    <source>
        <dbReference type="ARBA" id="ARBA00022960"/>
    </source>
</evidence>